<evidence type="ECO:0000313" key="7">
    <source>
        <dbReference type="Proteomes" id="UP000261560"/>
    </source>
</evidence>
<sequence length="450" mass="50183">MSAALSVINLAVLARRLHDTSLLPALTPVSVGTLVYPAPTSTVEINPNWEVLYWNTSVYGVVDNSVILECGTTLPDLYIWSFTQPGTEAIKAVVYNLGRGPKIQKIAKTLGQLTIVLKSADVSIEKLLLAANGLFTCQAFYNIDEDPKVHYYYVHLTVRVPVSKPNLLMTGTPVEGSKLWMHCSVDNGTGPIKYIWKHETQNENITNLNESNSVIYVDDVKRNYTGWYHCVVSNAVNTESSDKVWLDIKFGPDDPQIDVSPKTTSEWGYTILETQNVSLLCQAMSNPPSQYLWFYNNFQINIGPKLTITRILRNGTGNYSCSAQNSYLNTSSSRTISLTVYFGPDNPQIDVSSNTVMDRIYTAVEPENGYVALETQGVSLLCQAQSNPPGHFIWFFNNSQVHTGSQLTIPKIHRNQSGNYTCSAQNTYLNSSSSRTIHLTVYCECHLQQY</sequence>
<proteinExistence type="predicted"/>
<keyword evidence="4" id="KW-0393">Immunoglobulin domain</keyword>
<protein>
    <submittedName>
        <fullName evidence="6">V-set and immunoglobulin domain-containing protein 10-like 2</fullName>
    </submittedName>
</protein>
<dbReference type="InterPro" id="IPR013783">
    <property type="entry name" value="Ig-like_fold"/>
</dbReference>
<dbReference type="GeneTree" id="ENSGT00940000156511"/>
<name>A0A3B3CIF0_ORYME</name>
<dbReference type="Proteomes" id="UP000261560">
    <property type="component" value="Unplaced"/>
</dbReference>
<feature type="domain" description="Ig-like" evidence="5">
    <location>
        <begin position="255"/>
        <end position="337"/>
    </location>
</feature>
<organism evidence="6 7">
    <name type="scientific">Oryzias melastigma</name>
    <name type="common">Marine medaka</name>
    <dbReference type="NCBI Taxonomy" id="30732"/>
    <lineage>
        <taxon>Eukaryota</taxon>
        <taxon>Metazoa</taxon>
        <taxon>Chordata</taxon>
        <taxon>Craniata</taxon>
        <taxon>Vertebrata</taxon>
        <taxon>Euteleostomi</taxon>
        <taxon>Actinopterygii</taxon>
        <taxon>Neopterygii</taxon>
        <taxon>Teleostei</taxon>
        <taxon>Neoteleostei</taxon>
        <taxon>Acanthomorphata</taxon>
        <taxon>Ovalentaria</taxon>
        <taxon>Atherinomorphae</taxon>
        <taxon>Beloniformes</taxon>
        <taxon>Adrianichthyidae</taxon>
        <taxon>Oryziinae</taxon>
        <taxon>Oryzias</taxon>
    </lineage>
</organism>
<evidence type="ECO:0000313" key="6">
    <source>
        <dbReference type="Ensembl" id="ENSOMEP00000017371.1"/>
    </source>
</evidence>
<feature type="domain" description="Ig-like" evidence="5">
    <location>
        <begin position="165"/>
        <end position="241"/>
    </location>
</feature>
<dbReference type="AlphaFoldDB" id="A0A3B3CIF0"/>
<dbReference type="OMA" id="MCQASAN"/>
<accession>A0A3B3CIF0</accession>
<keyword evidence="2" id="KW-1015">Disulfide bond</keyword>
<evidence type="ECO:0000256" key="3">
    <source>
        <dbReference type="ARBA" id="ARBA00023180"/>
    </source>
</evidence>
<dbReference type="PROSITE" id="PS50835">
    <property type="entry name" value="IG_LIKE"/>
    <property type="match status" value="3"/>
</dbReference>
<keyword evidence="3" id="KW-0325">Glycoprotein</keyword>
<keyword evidence="1" id="KW-0732">Signal</keyword>
<dbReference type="InterPro" id="IPR003599">
    <property type="entry name" value="Ig_sub"/>
</dbReference>
<evidence type="ECO:0000256" key="1">
    <source>
        <dbReference type="ARBA" id="ARBA00022729"/>
    </source>
</evidence>
<dbReference type="SMART" id="SM00408">
    <property type="entry name" value="IGc2"/>
    <property type="match status" value="3"/>
</dbReference>
<evidence type="ECO:0000259" key="5">
    <source>
        <dbReference type="PROSITE" id="PS50835"/>
    </source>
</evidence>
<evidence type="ECO:0000256" key="4">
    <source>
        <dbReference type="ARBA" id="ARBA00023319"/>
    </source>
</evidence>
<dbReference type="InterPro" id="IPR036179">
    <property type="entry name" value="Ig-like_dom_sf"/>
</dbReference>
<dbReference type="PANTHER" id="PTHR44337:SF23">
    <property type="entry name" value="V-SET AND IMMUNOGLOBULIN DOMAIN CONTAINING 10 LIKE 2"/>
    <property type="match status" value="1"/>
</dbReference>
<dbReference type="Gene3D" id="2.60.40.10">
    <property type="entry name" value="Immunoglobulins"/>
    <property type="match status" value="4"/>
</dbReference>
<dbReference type="CDD" id="cd00096">
    <property type="entry name" value="Ig"/>
    <property type="match status" value="1"/>
</dbReference>
<dbReference type="STRING" id="30732.ENSOMEP00000017371"/>
<feature type="domain" description="Ig-like" evidence="5">
    <location>
        <begin position="347"/>
        <end position="438"/>
    </location>
</feature>
<dbReference type="PANTHER" id="PTHR44337">
    <property type="entry name" value="CARCINOEMBRYONIC ANTIGEN-RELATED CELL ADHESION MOLECULE 8"/>
    <property type="match status" value="1"/>
</dbReference>
<dbReference type="Ensembl" id="ENSOMET00000026101.1">
    <property type="protein sequence ID" value="ENSOMEP00000017371.1"/>
    <property type="gene ID" value="ENSOMEG00000019045.1"/>
</dbReference>
<keyword evidence="7" id="KW-1185">Reference proteome</keyword>
<reference evidence="6" key="1">
    <citation type="submission" date="2025-08" db="UniProtKB">
        <authorList>
            <consortium name="Ensembl"/>
        </authorList>
    </citation>
    <scope>IDENTIFICATION</scope>
</reference>
<dbReference type="PaxDb" id="30732-ENSOMEP00000017371"/>
<dbReference type="InterPro" id="IPR007110">
    <property type="entry name" value="Ig-like_dom"/>
</dbReference>
<dbReference type="InterPro" id="IPR003598">
    <property type="entry name" value="Ig_sub2"/>
</dbReference>
<dbReference type="SUPFAM" id="SSF48726">
    <property type="entry name" value="Immunoglobulin"/>
    <property type="match status" value="3"/>
</dbReference>
<dbReference type="InterPro" id="IPR052598">
    <property type="entry name" value="IgSF_CEA-related"/>
</dbReference>
<dbReference type="SMART" id="SM00409">
    <property type="entry name" value="IG"/>
    <property type="match status" value="4"/>
</dbReference>
<evidence type="ECO:0000256" key="2">
    <source>
        <dbReference type="ARBA" id="ARBA00023157"/>
    </source>
</evidence>
<reference evidence="6" key="2">
    <citation type="submission" date="2025-09" db="UniProtKB">
        <authorList>
            <consortium name="Ensembl"/>
        </authorList>
    </citation>
    <scope>IDENTIFICATION</scope>
</reference>
<dbReference type="Pfam" id="PF13927">
    <property type="entry name" value="Ig_3"/>
    <property type="match status" value="3"/>
</dbReference>